<evidence type="ECO:0000313" key="3">
    <source>
        <dbReference type="Proteomes" id="UP000723714"/>
    </source>
</evidence>
<dbReference type="NCBIfam" id="TIGR00738">
    <property type="entry name" value="rrf2_super"/>
    <property type="match status" value="1"/>
</dbReference>
<dbReference type="PROSITE" id="PS01332">
    <property type="entry name" value="HTH_RRF2_1"/>
    <property type="match status" value="1"/>
</dbReference>
<gene>
    <name evidence="2" type="ORF">HGO97_006655</name>
</gene>
<dbReference type="InterPro" id="IPR000944">
    <property type="entry name" value="Tscrpt_reg_Rrf2"/>
</dbReference>
<dbReference type="PROSITE" id="PS51197">
    <property type="entry name" value="HTH_RRF2_2"/>
    <property type="match status" value="1"/>
</dbReference>
<dbReference type="PANTHER" id="PTHR33221">
    <property type="entry name" value="WINGED HELIX-TURN-HELIX TRANSCRIPTIONAL REGULATOR, RRF2 FAMILY"/>
    <property type="match status" value="1"/>
</dbReference>
<keyword evidence="1" id="KW-0238">DNA-binding</keyword>
<comment type="caution">
    <text evidence="2">The sequence shown here is derived from an EMBL/GenBank/DDBJ whole genome shotgun (WGS) entry which is preliminary data.</text>
</comment>
<reference evidence="2 3" key="1">
    <citation type="submission" date="2021-06" db="EMBL/GenBank/DDBJ databases">
        <title>Faecalicatena sp. nov. isolated from porcine feces.</title>
        <authorList>
            <person name="Oh B.S."/>
            <person name="Lee J.H."/>
        </authorList>
    </citation>
    <scope>NUCLEOTIDE SEQUENCE [LARGE SCALE GENOMIC DNA]</scope>
    <source>
        <strain evidence="2 3">AGMB00832</strain>
    </source>
</reference>
<sequence length="141" mass="15644">MKMSTKGQYALEIVVDLALHSSPGSLESLNHIAKRRHLSEKYLERIVRALKQHGILESVRGAYGGYCLAKPPEELSVKEVLNAVEGELAPVQCLTCKSDCGISCDLCPTRETWGNMWETITDAVGNIMISDILTREKELEL</sequence>
<evidence type="ECO:0000256" key="1">
    <source>
        <dbReference type="ARBA" id="ARBA00023125"/>
    </source>
</evidence>
<keyword evidence="3" id="KW-1185">Reference proteome</keyword>
<organism evidence="2 3">
    <name type="scientific">Faecalicatena faecalis</name>
    <dbReference type="NCBI Taxonomy" id="2726362"/>
    <lineage>
        <taxon>Bacteria</taxon>
        <taxon>Bacillati</taxon>
        <taxon>Bacillota</taxon>
        <taxon>Clostridia</taxon>
        <taxon>Lachnospirales</taxon>
        <taxon>Lachnospiraceae</taxon>
        <taxon>Faecalicatena</taxon>
    </lineage>
</organism>
<dbReference type="RefSeq" id="WP_216240529.1">
    <property type="nucleotide sequence ID" value="NZ_JABACJ020000004.1"/>
</dbReference>
<dbReference type="Proteomes" id="UP000723714">
    <property type="component" value="Unassembled WGS sequence"/>
</dbReference>
<protein>
    <submittedName>
        <fullName evidence="2">Rrf2 family transcriptional regulator</fullName>
    </submittedName>
</protein>
<proteinExistence type="predicted"/>
<dbReference type="EMBL" id="JABACJ020000004">
    <property type="protein sequence ID" value="MBU3875492.1"/>
    <property type="molecule type" value="Genomic_DNA"/>
</dbReference>
<dbReference type="InterPro" id="IPR030489">
    <property type="entry name" value="TR_Rrf2-type_CS"/>
</dbReference>
<evidence type="ECO:0000313" key="2">
    <source>
        <dbReference type="EMBL" id="MBU3875492.1"/>
    </source>
</evidence>
<dbReference type="PANTHER" id="PTHR33221:SF5">
    <property type="entry name" value="HTH-TYPE TRANSCRIPTIONAL REGULATOR ISCR"/>
    <property type="match status" value="1"/>
</dbReference>
<name>A0ABS6D1M3_9FIRM</name>
<dbReference type="Pfam" id="PF02082">
    <property type="entry name" value="Rrf2"/>
    <property type="match status" value="1"/>
</dbReference>
<accession>A0ABS6D1M3</accession>